<dbReference type="InterPro" id="IPR027417">
    <property type="entry name" value="P-loop_NTPase"/>
</dbReference>
<dbReference type="Gene3D" id="1.10.287.130">
    <property type="match status" value="1"/>
</dbReference>
<keyword evidence="12" id="KW-0175">Coiled coil</keyword>
<dbReference type="PANTHER" id="PTHR43642">
    <property type="entry name" value="HYBRID SIGNAL TRANSDUCTION HISTIDINE KINASE G"/>
    <property type="match status" value="1"/>
</dbReference>
<evidence type="ECO:0000256" key="2">
    <source>
        <dbReference type="ARBA" id="ARBA00012438"/>
    </source>
</evidence>
<dbReference type="Proteomes" id="UP000434052">
    <property type="component" value="Unassembled WGS sequence"/>
</dbReference>
<keyword evidence="8" id="KW-0902">Two-component regulatory system</keyword>
<dbReference type="InterPro" id="IPR011006">
    <property type="entry name" value="CheY-like_superfamily"/>
</dbReference>
<dbReference type="SUPFAM" id="SSF47384">
    <property type="entry name" value="Homodimeric domain of signal transducing histidine kinase"/>
    <property type="match status" value="1"/>
</dbReference>
<dbReference type="PANTHER" id="PTHR43642:SF1">
    <property type="entry name" value="HYBRID SIGNAL TRANSDUCTION HISTIDINE KINASE G"/>
    <property type="match status" value="1"/>
</dbReference>
<keyword evidence="5" id="KW-0547">Nucleotide-binding</keyword>
<dbReference type="InterPro" id="IPR041664">
    <property type="entry name" value="AAA_16"/>
</dbReference>
<comment type="subunit">
    <text evidence="9">At low DSF concentrations, interacts with RpfF.</text>
</comment>
<dbReference type="SMART" id="SM00388">
    <property type="entry name" value="HisKA"/>
    <property type="match status" value="1"/>
</dbReference>
<accession>A0A6P1ZCY6</accession>
<name>A0A6P1ZCY6_9BACT</name>
<dbReference type="PROSITE" id="PS50110">
    <property type="entry name" value="RESPONSE_REGULATORY"/>
    <property type="match status" value="1"/>
</dbReference>
<gene>
    <name evidence="15" type="ORF">DQK91_16110</name>
</gene>
<sequence length="1483" mass="166358">MRMLDTSPPAIVQTRTRLHISDDLLGRERELGFLLQTFEQSSLGRGQLLLVPGQSGVGKTALVDKASSILHERNGIFCRGKFNQYQKGVPYFAIRQAMMDLCDAILGLDDPQREELRQDTLHAVGPHGQLLIDLAPSLEDFLGPQPPVPEITPLEARHRFANIIRNFLGVFSRPETPLVLFLDDWQWADTASLDLLRQLRIGKSLRYFLLIAAYRDNEVDDSHPFRLVLGDITRQNVPVETLSIRSLGQPEVARFVHSTLAPRIMDGGALAELVFQHTHGNPFYMRAFLNYIHDSAMVRYDEGAAVWRWNKEDFREENLPRDVVDLFARQLSRLPSTHQDIMARAACLGNRFDLGLLAIVNQTTPKQCLELLAHELAHGLLVPVGHTQTKNGDPTELMFVHDRVQQAAHSLIDERKLPWTKLYIGRLLLSKLDQNNIIDRIFEVVDHLNAGIPFIQDTEEKATVVELNVTAARKAKAAIAYDSALQYHRTAGSLFNDEAFSEYMWQERHGLCMGLYKEWAESEFLEGDPNLAKDHIRLAVSRAGSAVEKAEVINILIIQNTLQARYAEAIEAGREGLALLGITLPEDDFDARRDQAIDEVFQELEGRSVESLYDLPEMTHPEMRTAAKLLITMGPPCYRSHQKLWSVLVPTVVGLTLRHGNLPQIGYSHTAFAGLLIWVRNDFETARAFTDLAERLMTTKFHSPSDQSVFYLMIGSSARFWFSSLANSSTDYGSAYEIGLQSGNLQYAAYAFGHNMYCRYYQGTALPLLINESEQSLAFSRTRLNLWAIDLLEGGIGIFLELARANPEDAWDEDAYLRRVTEHNNIQVLCIHKVLRASFHLFMGDLDEALVMAQKAAPIIYTVGTQGLLPWPEHLITTLFILTGLYSDADAEQQRAWDPQLEESLGRLRSWSKHNPSNFEHVYLLARAEIARIHGAVAEAMTLYEQAIEAAAAAEFPQWQALANERASMFWRNSGNTMVALAYLQQAYSGYGHWGARAKQARMEEEFAALALSTFSCNVPDRHIGNDILAQTQASIVKRQLDLLRFQFYESSVNEKLQLAEQQATELGEATAHLREEVAHRKKIEENLRESEEQLLRAKEQAEAATRAKSEFLANMSHEIRTPMNGVLGMLQLLETTILTEEQQEYVKTAVTSSKRLTDLLSDILDLSRIEAGKFSLQEAPFELADLQRAALDVFELNARNKGLTLRFELSPDLPRNVIGDETRLRQILFNIVGNAIKFTEQGGVWVHAMPLPYTQGNQQRILFVIRDTGPGIPDEMLEQIFAPFVQAESSFIRKHQGAGLGLSIVRRLVEMLGGELAIDNGSDTGTIMYISIPFGQVQQTPEAPEELPLQAPQVAARSTVLVVEDDEVNMFSISRMLVKSGHNTLAAHNGKEAIRVLAENAVDCVLMDVQMPVMDGVAATRAIREGKAGPGNMRVPIIALTACAMMGDRQKFLEAGMDSYLAKPVDLEELQRLVRQTLDSAS</sequence>
<evidence type="ECO:0000256" key="3">
    <source>
        <dbReference type="ARBA" id="ARBA00022553"/>
    </source>
</evidence>
<dbReference type="InterPro" id="IPR053159">
    <property type="entry name" value="Hybrid_Histidine_Kinase"/>
</dbReference>
<dbReference type="RefSeq" id="WP_144306420.1">
    <property type="nucleotide sequence ID" value="NZ_QMIF01000012.1"/>
</dbReference>
<dbReference type="FunFam" id="3.30.565.10:FF:000010">
    <property type="entry name" value="Sensor histidine kinase RcsC"/>
    <property type="match status" value="1"/>
</dbReference>
<evidence type="ECO:0000256" key="10">
    <source>
        <dbReference type="ARBA" id="ARBA00068150"/>
    </source>
</evidence>
<dbReference type="EMBL" id="QMIF01000012">
    <property type="protein sequence ID" value="TVM32058.1"/>
    <property type="molecule type" value="Genomic_DNA"/>
</dbReference>
<feature type="domain" description="Histidine kinase" evidence="13">
    <location>
        <begin position="1115"/>
        <end position="1337"/>
    </location>
</feature>
<evidence type="ECO:0000256" key="1">
    <source>
        <dbReference type="ARBA" id="ARBA00000085"/>
    </source>
</evidence>
<evidence type="ECO:0000256" key="8">
    <source>
        <dbReference type="ARBA" id="ARBA00023012"/>
    </source>
</evidence>
<dbReference type="InterPro" id="IPR004358">
    <property type="entry name" value="Sig_transdc_His_kin-like_C"/>
</dbReference>
<dbReference type="InterPro" id="IPR036097">
    <property type="entry name" value="HisK_dim/P_sf"/>
</dbReference>
<comment type="caution">
    <text evidence="15">The sequence shown here is derived from an EMBL/GenBank/DDBJ whole genome shotgun (WGS) entry which is preliminary data.</text>
</comment>
<dbReference type="CDD" id="cd17546">
    <property type="entry name" value="REC_hyHK_CKI1_RcsC-like"/>
    <property type="match status" value="1"/>
</dbReference>
<dbReference type="InterPro" id="IPR003661">
    <property type="entry name" value="HisK_dim/P_dom"/>
</dbReference>
<feature type="domain" description="Response regulatory" evidence="14">
    <location>
        <begin position="1360"/>
        <end position="1479"/>
    </location>
</feature>
<dbReference type="InterPro" id="IPR001789">
    <property type="entry name" value="Sig_transdc_resp-reg_receiver"/>
</dbReference>
<feature type="modified residue" description="4-aspartylphosphate" evidence="11">
    <location>
        <position position="1409"/>
    </location>
</feature>
<reference evidence="15 16" key="1">
    <citation type="submission" date="2018-06" db="EMBL/GenBank/DDBJ databases">
        <title>Complete genome of Desulfovibrio marinus P48SEP.</title>
        <authorList>
            <person name="Crispim J.S."/>
            <person name="Vidigal P.M.P."/>
            <person name="Silva L.C.F."/>
            <person name="Araujo L.C."/>
            <person name="Laguardia C.N."/>
            <person name="Dias R.S."/>
            <person name="Sousa M.P."/>
            <person name="Paula S.O."/>
            <person name="Silva C."/>
        </authorList>
    </citation>
    <scope>NUCLEOTIDE SEQUENCE [LARGE SCALE GENOMIC DNA]</scope>
    <source>
        <strain evidence="15 16">P48SEP</strain>
    </source>
</reference>
<dbReference type="EC" id="2.7.13.3" evidence="2"/>
<evidence type="ECO:0000313" key="16">
    <source>
        <dbReference type="Proteomes" id="UP000434052"/>
    </source>
</evidence>
<dbReference type="GO" id="GO:0005524">
    <property type="term" value="F:ATP binding"/>
    <property type="evidence" value="ECO:0007669"/>
    <property type="project" value="UniProtKB-KW"/>
</dbReference>
<evidence type="ECO:0000313" key="15">
    <source>
        <dbReference type="EMBL" id="TVM32058.1"/>
    </source>
</evidence>
<dbReference type="InterPro" id="IPR005467">
    <property type="entry name" value="His_kinase_dom"/>
</dbReference>
<evidence type="ECO:0000256" key="7">
    <source>
        <dbReference type="ARBA" id="ARBA00022840"/>
    </source>
</evidence>
<evidence type="ECO:0000256" key="9">
    <source>
        <dbReference type="ARBA" id="ARBA00064003"/>
    </source>
</evidence>
<comment type="catalytic activity">
    <reaction evidence="1">
        <text>ATP + protein L-histidine = ADP + protein N-phospho-L-histidine.</text>
        <dbReference type="EC" id="2.7.13.3"/>
    </reaction>
</comment>
<dbReference type="Gene3D" id="3.40.50.2300">
    <property type="match status" value="1"/>
</dbReference>
<dbReference type="Gene3D" id="3.40.50.300">
    <property type="entry name" value="P-loop containing nucleotide triphosphate hydrolases"/>
    <property type="match status" value="1"/>
</dbReference>
<dbReference type="SUPFAM" id="SSF52540">
    <property type="entry name" value="P-loop containing nucleoside triphosphate hydrolases"/>
    <property type="match status" value="1"/>
</dbReference>
<dbReference type="SUPFAM" id="SSF55874">
    <property type="entry name" value="ATPase domain of HSP90 chaperone/DNA topoisomerase II/histidine kinase"/>
    <property type="match status" value="1"/>
</dbReference>
<dbReference type="CDD" id="cd00082">
    <property type="entry name" value="HisKA"/>
    <property type="match status" value="1"/>
</dbReference>
<protein>
    <recommendedName>
        <fullName evidence="10">Sensory/regulatory protein RpfC</fullName>
        <ecNumber evidence="2">2.7.13.3</ecNumber>
    </recommendedName>
</protein>
<keyword evidence="7" id="KW-0067">ATP-binding</keyword>
<dbReference type="Pfam" id="PF00072">
    <property type="entry name" value="Response_reg"/>
    <property type="match status" value="1"/>
</dbReference>
<dbReference type="SUPFAM" id="SSF52172">
    <property type="entry name" value="CheY-like"/>
    <property type="match status" value="1"/>
</dbReference>
<dbReference type="Pfam" id="PF02518">
    <property type="entry name" value="HATPase_c"/>
    <property type="match status" value="1"/>
</dbReference>
<dbReference type="PRINTS" id="PR00344">
    <property type="entry name" value="BCTRLSENSOR"/>
</dbReference>
<proteinExistence type="predicted"/>
<dbReference type="SMART" id="SM00387">
    <property type="entry name" value="HATPase_c"/>
    <property type="match status" value="1"/>
</dbReference>
<dbReference type="InterPro" id="IPR003594">
    <property type="entry name" value="HATPase_dom"/>
</dbReference>
<dbReference type="Pfam" id="PF00512">
    <property type="entry name" value="HisKA"/>
    <property type="match status" value="1"/>
</dbReference>
<evidence type="ECO:0000256" key="6">
    <source>
        <dbReference type="ARBA" id="ARBA00022777"/>
    </source>
</evidence>
<dbReference type="FunFam" id="1.10.287.130:FF:000002">
    <property type="entry name" value="Two-component osmosensing histidine kinase"/>
    <property type="match status" value="1"/>
</dbReference>
<evidence type="ECO:0000256" key="4">
    <source>
        <dbReference type="ARBA" id="ARBA00022679"/>
    </source>
</evidence>
<feature type="coiled-coil region" evidence="12">
    <location>
        <begin position="1057"/>
        <end position="1108"/>
    </location>
</feature>
<keyword evidence="3 11" id="KW-0597">Phosphoprotein</keyword>
<evidence type="ECO:0000256" key="12">
    <source>
        <dbReference type="SAM" id="Coils"/>
    </source>
</evidence>
<evidence type="ECO:0000256" key="11">
    <source>
        <dbReference type="PROSITE-ProRule" id="PRU00169"/>
    </source>
</evidence>
<dbReference type="GO" id="GO:0000155">
    <property type="term" value="F:phosphorelay sensor kinase activity"/>
    <property type="evidence" value="ECO:0007669"/>
    <property type="project" value="InterPro"/>
</dbReference>
<dbReference type="Pfam" id="PF13191">
    <property type="entry name" value="AAA_16"/>
    <property type="match status" value="1"/>
</dbReference>
<dbReference type="InterPro" id="IPR036890">
    <property type="entry name" value="HATPase_C_sf"/>
</dbReference>
<dbReference type="PROSITE" id="PS50109">
    <property type="entry name" value="HIS_KIN"/>
    <property type="match status" value="1"/>
</dbReference>
<evidence type="ECO:0000259" key="13">
    <source>
        <dbReference type="PROSITE" id="PS50109"/>
    </source>
</evidence>
<dbReference type="CDD" id="cd16922">
    <property type="entry name" value="HATPase_EvgS-ArcB-TorS-like"/>
    <property type="match status" value="1"/>
</dbReference>
<keyword evidence="6" id="KW-0418">Kinase</keyword>
<dbReference type="Gene3D" id="3.30.565.10">
    <property type="entry name" value="Histidine kinase-like ATPase, C-terminal domain"/>
    <property type="match status" value="1"/>
</dbReference>
<evidence type="ECO:0000259" key="14">
    <source>
        <dbReference type="PROSITE" id="PS50110"/>
    </source>
</evidence>
<evidence type="ECO:0000256" key="5">
    <source>
        <dbReference type="ARBA" id="ARBA00022741"/>
    </source>
</evidence>
<organism evidence="15 16">
    <name type="scientific">Oceanidesulfovibrio marinus</name>
    <dbReference type="NCBI Taxonomy" id="370038"/>
    <lineage>
        <taxon>Bacteria</taxon>
        <taxon>Pseudomonadati</taxon>
        <taxon>Thermodesulfobacteriota</taxon>
        <taxon>Desulfovibrionia</taxon>
        <taxon>Desulfovibrionales</taxon>
        <taxon>Desulfovibrionaceae</taxon>
        <taxon>Oceanidesulfovibrio</taxon>
    </lineage>
</organism>
<dbReference type="OrthoDB" id="5521237at2"/>
<dbReference type="SMART" id="SM00448">
    <property type="entry name" value="REC"/>
    <property type="match status" value="1"/>
</dbReference>
<keyword evidence="4" id="KW-0808">Transferase</keyword>